<evidence type="ECO:0000313" key="1">
    <source>
        <dbReference type="EMBL" id="MFD1131392.1"/>
    </source>
</evidence>
<sequence length="86" mass="9775">MLNNFTMEPTTHGLEPIDAAVMMKKYVALLGLINYGNVEQKQQAKREIRELDNIIHYHLNSLAFDAAERKLGFSEDDLRALNKAVS</sequence>
<gene>
    <name evidence="1" type="ORF">ACFQ3J_25050</name>
</gene>
<accession>A0ABW3PZ39</accession>
<comment type="caution">
    <text evidence="1">The sequence shown here is derived from an EMBL/GenBank/DDBJ whole genome shotgun (WGS) entry which is preliminary data.</text>
</comment>
<evidence type="ECO:0008006" key="3">
    <source>
        <dbReference type="Google" id="ProtNLM"/>
    </source>
</evidence>
<dbReference type="Proteomes" id="UP001597169">
    <property type="component" value="Unassembled WGS sequence"/>
</dbReference>
<evidence type="ECO:0000313" key="2">
    <source>
        <dbReference type="Proteomes" id="UP001597169"/>
    </source>
</evidence>
<protein>
    <recommendedName>
        <fullName evidence="3">IDEAL domain-containing protein</fullName>
    </recommendedName>
</protein>
<reference evidence="2" key="1">
    <citation type="journal article" date="2019" name="Int. J. Syst. Evol. Microbiol.">
        <title>The Global Catalogue of Microorganisms (GCM) 10K type strain sequencing project: providing services to taxonomists for standard genome sequencing and annotation.</title>
        <authorList>
            <consortium name="The Broad Institute Genomics Platform"/>
            <consortium name="The Broad Institute Genome Sequencing Center for Infectious Disease"/>
            <person name="Wu L."/>
            <person name="Ma J."/>
        </authorList>
    </citation>
    <scope>NUCLEOTIDE SEQUENCE [LARGE SCALE GENOMIC DNA]</scope>
    <source>
        <strain evidence="2">CCUG 53519</strain>
    </source>
</reference>
<organism evidence="1 2">
    <name type="scientific">Paenibacillus provencensis</name>
    <dbReference type="NCBI Taxonomy" id="441151"/>
    <lineage>
        <taxon>Bacteria</taxon>
        <taxon>Bacillati</taxon>
        <taxon>Bacillota</taxon>
        <taxon>Bacilli</taxon>
        <taxon>Bacillales</taxon>
        <taxon>Paenibacillaceae</taxon>
        <taxon>Paenibacillus</taxon>
    </lineage>
</organism>
<proteinExistence type="predicted"/>
<dbReference type="EMBL" id="JBHTKX010000009">
    <property type="protein sequence ID" value="MFD1131392.1"/>
    <property type="molecule type" value="Genomic_DNA"/>
</dbReference>
<dbReference type="RefSeq" id="WP_090727786.1">
    <property type="nucleotide sequence ID" value="NZ_JBHTKX010000009.1"/>
</dbReference>
<name>A0ABW3PZ39_9BACL</name>
<keyword evidence="2" id="KW-1185">Reference proteome</keyword>